<reference evidence="5 6" key="1">
    <citation type="submission" date="2015-04" db="EMBL/GenBank/DDBJ databases">
        <title>Genome sequence of Kerstersia gyiorum CG1.</title>
        <authorList>
            <person name="Greninger A.L."/>
            <person name="Kozyreva V."/>
            <person name="Chaturvedi V."/>
        </authorList>
    </citation>
    <scope>NUCLEOTIDE SEQUENCE [LARGE SCALE GENOMIC DNA]</scope>
    <source>
        <strain evidence="5 6">CG1</strain>
    </source>
</reference>
<dbReference type="PRINTS" id="PR00038">
    <property type="entry name" value="HTHLUXR"/>
</dbReference>
<evidence type="ECO:0000313" key="5">
    <source>
        <dbReference type="EMBL" id="KKO70877.1"/>
    </source>
</evidence>
<dbReference type="AlphaFoldDB" id="A0A171KPR0"/>
<dbReference type="STRING" id="206506.AAV32_14170"/>
<dbReference type="Proteomes" id="UP000078084">
    <property type="component" value="Unassembled WGS sequence"/>
</dbReference>
<evidence type="ECO:0000256" key="1">
    <source>
        <dbReference type="ARBA" id="ARBA00023015"/>
    </source>
</evidence>
<keyword evidence="3" id="KW-0804">Transcription</keyword>
<evidence type="ECO:0000256" key="3">
    <source>
        <dbReference type="ARBA" id="ARBA00023163"/>
    </source>
</evidence>
<dbReference type="SMART" id="SM00421">
    <property type="entry name" value="HTH_LUXR"/>
    <property type="match status" value="1"/>
</dbReference>
<dbReference type="PROSITE" id="PS50043">
    <property type="entry name" value="HTH_LUXR_2"/>
    <property type="match status" value="1"/>
</dbReference>
<evidence type="ECO:0000313" key="6">
    <source>
        <dbReference type="Proteomes" id="UP000078084"/>
    </source>
</evidence>
<evidence type="ECO:0000259" key="4">
    <source>
        <dbReference type="PROSITE" id="PS50043"/>
    </source>
</evidence>
<comment type="caution">
    <text evidence="5">The sequence shown here is derived from an EMBL/GenBank/DDBJ whole genome shotgun (WGS) entry which is preliminary data.</text>
</comment>
<dbReference type="InterPro" id="IPR016032">
    <property type="entry name" value="Sig_transdc_resp-reg_C-effctor"/>
</dbReference>
<dbReference type="Gene3D" id="1.10.10.10">
    <property type="entry name" value="Winged helix-like DNA-binding domain superfamily/Winged helix DNA-binding domain"/>
    <property type="match status" value="1"/>
</dbReference>
<dbReference type="GO" id="GO:0006355">
    <property type="term" value="P:regulation of DNA-templated transcription"/>
    <property type="evidence" value="ECO:0007669"/>
    <property type="project" value="InterPro"/>
</dbReference>
<sequence>MISIWNTSNASPQPDLQRIVSLTRAMGSEQFPASLLDSLAHWVNSQHFNVQRISAGHPSLLLAGSRHRDRRLVWRCWDDYSQRFHNHDELASRMQSHPPMERPLIGHLLAEDISFSPYRQEIYQRHDMSERLCSLSWDDQGAPLMLNLYRHRDAGYFRDHEIHAFEQLTPALLQLVRGHLALQRQEVPAESWRATLLRAAPQLTEKELEVCLLLLRGLTHAGIGAALGIKETTVKTYRNRAFLRLNINFRSQLFALVTPPCTPAGTA</sequence>
<keyword evidence="2" id="KW-0238">DNA-binding</keyword>
<dbReference type="PANTHER" id="PTHR44688:SF16">
    <property type="entry name" value="DNA-BINDING TRANSCRIPTIONAL ACTIVATOR DEVR_DOSR"/>
    <property type="match status" value="1"/>
</dbReference>
<name>A0A171KPR0_9BURK</name>
<dbReference type="CDD" id="cd06170">
    <property type="entry name" value="LuxR_C_like"/>
    <property type="match status" value="1"/>
</dbReference>
<accession>A0A171KPR0</accession>
<dbReference type="RefSeq" id="WP_068373604.1">
    <property type="nucleotide sequence ID" value="NZ_JAKVIY010000001.1"/>
</dbReference>
<dbReference type="PANTHER" id="PTHR44688">
    <property type="entry name" value="DNA-BINDING TRANSCRIPTIONAL ACTIVATOR DEVR_DOSR"/>
    <property type="match status" value="1"/>
</dbReference>
<dbReference type="GO" id="GO:0003677">
    <property type="term" value="F:DNA binding"/>
    <property type="evidence" value="ECO:0007669"/>
    <property type="project" value="UniProtKB-KW"/>
</dbReference>
<dbReference type="EMBL" id="LBNE01000011">
    <property type="protein sequence ID" value="KKO70877.1"/>
    <property type="molecule type" value="Genomic_DNA"/>
</dbReference>
<keyword evidence="1" id="KW-0805">Transcription regulation</keyword>
<gene>
    <name evidence="5" type="ORF">AAV32_14170</name>
</gene>
<dbReference type="InterPro" id="IPR000792">
    <property type="entry name" value="Tscrpt_reg_LuxR_C"/>
</dbReference>
<dbReference type="Pfam" id="PF00196">
    <property type="entry name" value="GerE"/>
    <property type="match status" value="1"/>
</dbReference>
<dbReference type="SUPFAM" id="SSF46894">
    <property type="entry name" value="C-terminal effector domain of the bipartite response regulators"/>
    <property type="match status" value="1"/>
</dbReference>
<dbReference type="InterPro" id="IPR036388">
    <property type="entry name" value="WH-like_DNA-bd_sf"/>
</dbReference>
<keyword evidence="6" id="KW-1185">Reference proteome</keyword>
<proteinExistence type="predicted"/>
<protein>
    <submittedName>
        <fullName evidence="5">LuxR family transcriptional regulator</fullName>
    </submittedName>
</protein>
<organism evidence="5 6">
    <name type="scientific">Kerstersia gyiorum</name>
    <dbReference type="NCBI Taxonomy" id="206506"/>
    <lineage>
        <taxon>Bacteria</taxon>
        <taxon>Pseudomonadati</taxon>
        <taxon>Pseudomonadota</taxon>
        <taxon>Betaproteobacteria</taxon>
        <taxon>Burkholderiales</taxon>
        <taxon>Alcaligenaceae</taxon>
        <taxon>Kerstersia</taxon>
    </lineage>
</organism>
<feature type="domain" description="HTH luxR-type" evidence="4">
    <location>
        <begin position="196"/>
        <end position="261"/>
    </location>
</feature>
<evidence type="ECO:0000256" key="2">
    <source>
        <dbReference type="ARBA" id="ARBA00023125"/>
    </source>
</evidence>